<name>A0A1H3BVL6_9GAMM</name>
<keyword evidence="3" id="KW-0012">Acyltransferase</keyword>
<dbReference type="EMBL" id="FNNI01000005">
    <property type="protein sequence ID" value="SDX45765.1"/>
    <property type="molecule type" value="Genomic_DNA"/>
</dbReference>
<feature type="transmembrane region" description="Helical" evidence="1">
    <location>
        <begin position="41"/>
        <end position="62"/>
    </location>
</feature>
<dbReference type="Pfam" id="PF01553">
    <property type="entry name" value="Acyltransferase"/>
    <property type="match status" value="1"/>
</dbReference>
<dbReference type="RefSeq" id="WP_092569881.1">
    <property type="nucleotide sequence ID" value="NZ_BMXH01000003.1"/>
</dbReference>
<keyword evidence="1" id="KW-1133">Transmembrane helix</keyword>
<keyword evidence="1" id="KW-0812">Transmembrane</keyword>
<keyword evidence="4" id="KW-1185">Reference proteome</keyword>
<dbReference type="SMART" id="SM00563">
    <property type="entry name" value="PlsC"/>
    <property type="match status" value="1"/>
</dbReference>
<evidence type="ECO:0000313" key="4">
    <source>
        <dbReference type="Proteomes" id="UP000198500"/>
    </source>
</evidence>
<sequence length="290" mass="34340">MSTLKGFVSVCLLCLSTLIWTPPLLILTLIKLFMPTRQLQLRVLGGLNRIALNWIGTNLWWMRRWLKPQLSSVLPETLSRDGWWLVIANHCCWTDIFVLQMALHRRIPMPRFFLKRELFWVPIVGLAWWALEYPFLRRYRREQVQQTPQLAERDRRETERMCRRAQDMPIAIYNFVEGTRFTPAKHTAQQSPYRHLLRPKAGGTAQVIRLMGHRLSGILDATLIYAHPAPSFWRFLCGREGPIQLEIHHLNVPAWMTAGDYHQDPDYKERFQTWLNALWQDKDRRIDTSS</sequence>
<gene>
    <name evidence="3" type="ORF">SAMN05443545_105332</name>
</gene>
<dbReference type="PANTHER" id="PTHR10983:SF16">
    <property type="entry name" value="LYSOCARDIOLIPIN ACYLTRANSFERASE 1"/>
    <property type="match status" value="1"/>
</dbReference>
<feature type="domain" description="Phospholipid/glycerol acyltransferase" evidence="2">
    <location>
        <begin position="84"/>
        <end position="226"/>
    </location>
</feature>
<dbReference type="AlphaFoldDB" id="A0A1H3BVL6"/>
<dbReference type="InterPro" id="IPR002123">
    <property type="entry name" value="Plipid/glycerol_acylTrfase"/>
</dbReference>
<keyword evidence="3" id="KW-0808">Transferase</keyword>
<feature type="transmembrane region" description="Helical" evidence="1">
    <location>
        <begin position="6"/>
        <end position="29"/>
    </location>
</feature>
<proteinExistence type="predicted"/>
<evidence type="ECO:0000259" key="2">
    <source>
        <dbReference type="SMART" id="SM00563"/>
    </source>
</evidence>
<dbReference type="GO" id="GO:0016746">
    <property type="term" value="F:acyltransferase activity"/>
    <property type="evidence" value="ECO:0007669"/>
    <property type="project" value="UniProtKB-KW"/>
</dbReference>
<dbReference type="STRING" id="574349.SAMN05443545_105332"/>
<keyword evidence="1" id="KW-0472">Membrane</keyword>
<feature type="transmembrane region" description="Helical" evidence="1">
    <location>
        <begin position="118"/>
        <end position="136"/>
    </location>
</feature>
<dbReference type="Proteomes" id="UP000198500">
    <property type="component" value="Unassembled WGS sequence"/>
</dbReference>
<dbReference type="NCBIfam" id="NF010621">
    <property type="entry name" value="PRK14014.1"/>
    <property type="match status" value="1"/>
</dbReference>
<accession>A0A1H3BVL6</accession>
<evidence type="ECO:0000313" key="3">
    <source>
        <dbReference type="EMBL" id="SDX45765.1"/>
    </source>
</evidence>
<organism evidence="3 4">
    <name type="scientific">Aidingimonas halophila</name>
    <dbReference type="NCBI Taxonomy" id="574349"/>
    <lineage>
        <taxon>Bacteria</taxon>
        <taxon>Pseudomonadati</taxon>
        <taxon>Pseudomonadota</taxon>
        <taxon>Gammaproteobacteria</taxon>
        <taxon>Oceanospirillales</taxon>
        <taxon>Halomonadaceae</taxon>
        <taxon>Aidingimonas</taxon>
    </lineage>
</organism>
<reference evidence="3 4" key="1">
    <citation type="submission" date="2016-10" db="EMBL/GenBank/DDBJ databases">
        <authorList>
            <person name="de Groot N.N."/>
        </authorList>
    </citation>
    <scope>NUCLEOTIDE SEQUENCE [LARGE SCALE GENOMIC DNA]</scope>
    <source>
        <strain evidence="3 4">DSM 19219</strain>
    </source>
</reference>
<dbReference type="PANTHER" id="PTHR10983">
    <property type="entry name" value="1-ACYLGLYCEROL-3-PHOSPHATE ACYLTRANSFERASE-RELATED"/>
    <property type="match status" value="1"/>
</dbReference>
<feature type="transmembrane region" description="Helical" evidence="1">
    <location>
        <begin position="82"/>
        <end position="103"/>
    </location>
</feature>
<protein>
    <submittedName>
        <fullName evidence="3">1-acyl-sn-glycerol-3-phosphate acyltransferase</fullName>
    </submittedName>
</protein>
<dbReference type="SUPFAM" id="SSF69593">
    <property type="entry name" value="Glycerol-3-phosphate (1)-acyltransferase"/>
    <property type="match status" value="1"/>
</dbReference>
<dbReference type="OrthoDB" id="319710at2"/>
<dbReference type="CDD" id="cd07990">
    <property type="entry name" value="LPLAT_LCLAT1-like"/>
    <property type="match status" value="1"/>
</dbReference>
<evidence type="ECO:0000256" key="1">
    <source>
        <dbReference type="SAM" id="Phobius"/>
    </source>
</evidence>